<dbReference type="Pfam" id="PF02518">
    <property type="entry name" value="HATPase_c"/>
    <property type="match status" value="1"/>
</dbReference>
<dbReference type="SUPFAM" id="SSF47384">
    <property type="entry name" value="Homodimeric domain of signal transducing histidine kinase"/>
    <property type="match status" value="1"/>
</dbReference>
<keyword evidence="9" id="KW-0902">Two-component regulatory system</keyword>
<dbReference type="EMBL" id="JACHND010000001">
    <property type="protein sequence ID" value="MBB4704266.1"/>
    <property type="molecule type" value="Genomic_DNA"/>
</dbReference>
<dbReference type="InterPro" id="IPR003594">
    <property type="entry name" value="HATPase_dom"/>
</dbReference>
<keyword evidence="5" id="KW-0808">Transferase</keyword>
<dbReference type="Pfam" id="PF00512">
    <property type="entry name" value="HisKA"/>
    <property type="match status" value="1"/>
</dbReference>
<evidence type="ECO:0000256" key="10">
    <source>
        <dbReference type="ARBA" id="ARBA00023136"/>
    </source>
</evidence>
<comment type="subcellular location">
    <subcellularLocation>
        <location evidence="2">Cell membrane</location>
    </subcellularLocation>
</comment>
<evidence type="ECO:0000256" key="3">
    <source>
        <dbReference type="ARBA" id="ARBA00012438"/>
    </source>
</evidence>
<evidence type="ECO:0000256" key="5">
    <source>
        <dbReference type="ARBA" id="ARBA00022679"/>
    </source>
</evidence>
<name>A0A7W7DCW4_9ACTN</name>
<dbReference type="CDD" id="cd00082">
    <property type="entry name" value="HisKA"/>
    <property type="match status" value="1"/>
</dbReference>
<keyword evidence="7 13" id="KW-0418">Kinase</keyword>
<reference evidence="13 14" key="1">
    <citation type="submission" date="2020-08" db="EMBL/GenBank/DDBJ databases">
        <title>Sequencing the genomes of 1000 actinobacteria strains.</title>
        <authorList>
            <person name="Klenk H.-P."/>
        </authorList>
    </citation>
    <scope>NUCLEOTIDE SEQUENCE [LARGE SCALE GENOMIC DNA]</scope>
    <source>
        <strain evidence="13 14">DSM 45784</strain>
    </source>
</reference>
<keyword evidence="8" id="KW-1133">Transmembrane helix</keyword>
<dbReference type="PANTHER" id="PTHR45436">
    <property type="entry name" value="SENSOR HISTIDINE KINASE YKOH"/>
    <property type="match status" value="1"/>
</dbReference>
<evidence type="ECO:0000256" key="7">
    <source>
        <dbReference type="ARBA" id="ARBA00022777"/>
    </source>
</evidence>
<dbReference type="PRINTS" id="PR00344">
    <property type="entry name" value="BCTRLSENSOR"/>
</dbReference>
<dbReference type="SUPFAM" id="SSF55874">
    <property type="entry name" value="ATPase domain of HSP90 chaperone/DNA topoisomerase II/histidine kinase"/>
    <property type="match status" value="1"/>
</dbReference>
<evidence type="ECO:0000256" key="4">
    <source>
        <dbReference type="ARBA" id="ARBA00022553"/>
    </source>
</evidence>
<dbReference type="SMART" id="SM00388">
    <property type="entry name" value="HisKA"/>
    <property type="match status" value="1"/>
</dbReference>
<keyword evidence="14" id="KW-1185">Reference proteome</keyword>
<evidence type="ECO:0000256" key="8">
    <source>
        <dbReference type="ARBA" id="ARBA00022989"/>
    </source>
</evidence>
<dbReference type="InterPro" id="IPR005467">
    <property type="entry name" value="His_kinase_dom"/>
</dbReference>
<dbReference type="RefSeq" id="WP_184885211.1">
    <property type="nucleotide sequence ID" value="NZ_BOOV01000012.1"/>
</dbReference>
<dbReference type="InterPro" id="IPR050428">
    <property type="entry name" value="TCS_sensor_his_kinase"/>
</dbReference>
<evidence type="ECO:0000256" key="9">
    <source>
        <dbReference type="ARBA" id="ARBA00023012"/>
    </source>
</evidence>
<evidence type="ECO:0000256" key="6">
    <source>
        <dbReference type="ARBA" id="ARBA00022692"/>
    </source>
</evidence>
<sequence length="254" mass="27804">MTEHHGCEHAGGVADRPREDAVDLPAYRREPLLHQQRRFIADASHELCTPVAGLRAQLEEAQMHPEQTDLPTLLASALRDVDRLQAIVTDLLLLARLKGQVSERETVDLAELAGWQLSARADGDAARLRAEPGVLVSCVPHQVARLINVLLDNAHRHTSGTVWVEVRRNGRWAELTVSDDGAGITDADRERVFEPFARLDTARSRDRGGTGLGLAIARDIAHAHQGTLDVEDAPAGGARFVLRLPLWEDAQPPA</sequence>
<evidence type="ECO:0000256" key="1">
    <source>
        <dbReference type="ARBA" id="ARBA00000085"/>
    </source>
</evidence>
<dbReference type="InterPro" id="IPR036890">
    <property type="entry name" value="HATPase_C_sf"/>
</dbReference>
<dbReference type="Proteomes" id="UP000542210">
    <property type="component" value="Unassembled WGS sequence"/>
</dbReference>
<dbReference type="SMART" id="SM00387">
    <property type="entry name" value="HATPase_c"/>
    <property type="match status" value="1"/>
</dbReference>
<dbReference type="Gene3D" id="1.10.287.130">
    <property type="match status" value="1"/>
</dbReference>
<evidence type="ECO:0000256" key="11">
    <source>
        <dbReference type="SAM" id="MobiDB-lite"/>
    </source>
</evidence>
<proteinExistence type="predicted"/>
<protein>
    <recommendedName>
        <fullName evidence="3">histidine kinase</fullName>
        <ecNumber evidence="3">2.7.13.3</ecNumber>
    </recommendedName>
</protein>
<dbReference type="GO" id="GO:0005886">
    <property type="term" value="C:plasma membrane"/>
    <property type="evidence" value="ECO:0007669"/>
    <property type="project" value="UniProtKB-SubCell"/>
</dbReference>
<evidence type="ECO:0000256" key="2">
    <source>
        <dbReference type="ARBA" id="ARBA00004236"/>
    </source>
</evidence>
<dbReference type="PANTHER" id="PTHR45436:SF5">
    <property type="entry name" value="SENSOR HISTIDINE KINASE TRCS"/>
    <property type="match status" value="1"/>
</dbReference>
<dbReference type="GO" id="GO:0000155">
    <property type="term" value="F:phosphorelay sensor kinase activity"/>
    <property type="evidence" value="ECO:0007669"/>
    <property type="project" value="InterPro"/>
</dbReference>
<dbReference type="InterPro" id="IPR036097">
    <property type="entry name" value="HisK_dim/P_sf"/>
</dbReference>
<organism evidence="13 14">
    <name type="scientific">Sphaerisporangium siamense</name>
    <dbReference type="NCBI Taxonomy" id="795645"/>
    <lineage>
        <taxon>Bacteria</taxon>
        <taxon>Bacillati</taxon>
        <taxon>Actinomycetota</taxon>
        <taxon>Actinomycetes</taxon>
        <taxon>Streptosporangiales</taxon>
        <taxon>Streptosporangiaceae</taxon>
        <taxon>Sphaerisporangium</taxon>
    </lineage>
</organism>
<gene>
    <name evidence="13" type="ORF">BJ982_005810</name>
</gene>
<accession>A0A7W7DCW4</accession>
<keyword evidence="6" id="KW-0812">Transmembrane</keyword>
<feature type="region of interest" description="Disordered" evidence="11">
    <location>
        <begin position="1"/>
        <end position="20"/>
    </location>
</feature>
<dbReference type="Gene3D" id="3.30.565.10">
    <property type="entry name" value="Histidine kinase-like ATPase, C-terminal domain"/>
    <property type="match status" value="1"/>
</dbReference>
<dbReference type="EC" id="2.7.13.3" evidence="3"/>
<feature type="domain" description="Histidine kinase" evidence="12">
    <location>
        <begin position="42"/>
        <end position="248"/>
    </location>
</feature>
<dbReference type="AlphaFoldDB" id="A0A7W7DCW4"/>
<keyword evidence="4" id="KW-0597">Phosphoprotein</keyword>
<comment type="caution">
    <text evidence="13">The sequence shown here is derived from an EMBL/GenBank/DDBJ whole genome shotgun (WGS) entry which is preliminary data.</text>
</comment>
<dbReference type="InterPro" id="IPR003661">
    <property type="entry name" value="HisK_dim/P_dom"/>
</dbReference>
<dbReference type="PROSITE" id="PS50109">
    <property type="entry name" value="HIS_KIN"/>
    <property type="match status" value="1"/>
</dbReference>
<evidence type="ECO:0000259" key="12">
    <source>
        <dbReference type="PROSITE" id="PS50109"/>
    </source>
</evidence>
<evidence type="ECO:0000313" key="14">
    <source>
        <dbReference type="Proteomes" id="UP000542210"/>
    </source>
</evidence>
<evidence type="ECO:0000313" key="13">
    <source>
        <dbReference type="EMBL" id="MBB4704266.1"/>
    </source>
</evidence>
<keyword evidence="10" id="KW-0472">Membrane</keyword>
<comment type="catalytic activity">
    <reaction evidence="1">
        <text>ATP + protein L-histidine = ADP + protein N-phospho-L-histidine.</text>
        <dbReference type="EC" id="2.7.13.3"/>
    </reaction>
</comment>
<dbReference type="InterPro" id="IPR004358">
    <property type="entry name" value="Sig_transdc_His_kin-like_C"/>
</dbReference>